<evidence type="ECO:0000256" key="1">
    <source>
        <dbReference type="SAM" id="SignalP"/>
    </source>
</evidence>
<dbReference type="CDD" id="cd00719">
    <property type="entry name" value="GIY-YIG_SF"/>
    <property type="match status" value="1"/>
</dbReference>
<feature type="chain" id="PRO_5025364173" description="GIY-YIG domain-containing protein" evidence="1">
    <location>
        <begin position="19"/>
        <end position="475"/>
    </location>
</feature>
<dbReference type="EMBL" id="ML986502">
    <property type="protein sequence ID" value="KAF2274498.1"/>
    <property type="molecule type" value="Genomic_DNA"/>
</dbReference>
<reference evidence="2" key="1">
    <citation type="journal article" date="2020" name="Stud. Mycol.">
        <title>101 Dothideomycetes genomes: a test case for predicting lifestyles and emergence of pathogens.</title>
        <authorList>
            <person name="Haridas S."/>
            <person name="Albert R."/>
            <person name="Binder M."/>
            <person name="Bloem J."/>
            <person name="Labutti K."/>
            <person name="Salamov A."/>
            <person name="Andreopoulos B."/>
            <person name="Baker S."/>
            <person name="Barry K."/>
            <person name="Bills G."/>
            <person name="Bluhm B."/>
            <person name="Cannon C."/>
            <person name="Castanera R."/>
            <person name="Culley D."/>
            <person name="Daum C."/>
            <person name="Ezra D."/>
            <person name="Gonzalez J."/>
            <person name="Henrissat B."/>
            <person name="Kuo A."/>
            <person name="Liang C."/>
            <person name="Lipzen A."/>
            <person name="Lutzoni F."/>
            <person name="Magnuson J."/>
            <person name="Mondo S."/>
            <person name="Nolan M."/>
            <person name="Ohm R."/>
            <person name="Pangilinan J."/>
            <person name="Park H.-J."/>
            <person name="Ramirez L."/>
            <person name="Alfaro M."/>
            <person name="Sun H."/>
            <person name="Tritt A."/>
            <person name="Yoshinaga Y."/>
            <person name="Zwiers L.-H."/>
            <person name="Turgeon B."/>
            <person name="Goodwin S."/>
            <person name="Spatafora J."/>
            <person name="Crous P."/>
            <person name="Grigoriev I."/>
        </authorList>
    </citation>
    <scope>NUCLEOTIDE SEQUENCE</scope>
    <source>
        <strain evidence="2">CBS 379.55</strain>
    </source>
</reference>
<dbReference type="Proteomes" id="UP000800097">
    <property type="component" value="Unassembled WGS sequence"/>
</dbReference>
<evidence type="ECO:0000313" key="3">
    <source>
        <dbReference type="Proteomes" id="UP000800097"/>
    </source>
</evidence>
<keyword evidence="3" id="KW-1185">Reference proteome</keyword>
<protein>
    <recommendedName>
        <fullName evidence="4">GIY-YIG domain-containing protein</fullName>
    </recommendedName>
</protein>
<name>A0A6A6JET6_WESOR</name>
<dbReference type="RefSeq" id="XP_033652037.1">
    <property type="nucleotide sequence ID" value="XM_033801666.1"/>
</dbReference>
<dbReference type="OrthoDB" id="3784785at2759"/>
<dbReference type="GeneID" id="54554841"/>
<proteinExistence type="predicted"/>
<sequence length="475" mass="53195">MPPSLLLFFSLTARSCLSLIYSVLLLSPTVVDPDDEAPSNKKPFIFVPETRSRKKYALDRDPRSRHSPNLDAENPRVFKKFAGQQTSLASFFTPAVNQPSASVHPSTVNLGKATVNLGQTAADQRPPPSLLDATNKNNAENYYGPSSDFTVYQETTQLSIAEAKPSINAFTPKPNPISDAQGPLHPHSVLNALLQKLYEVSTSDSVVDKIGSVREHALKRYQALWENGPDDLAEVERPLESTIRLDVVQLFEGDAPYDVQNLAVIRLRSIKDLPPHDGVYRHALPLKSGTKFYVGPSMELEVRIKEHNKPANWRDVPHHDALRKCREEGSDDFFVILTSFKLPETPSPATGLNLNVLEMWGSTIFQACPSSILAPWITREIQLFLADDFFLNMRPPLGQGRVEAEKEWVYLKKATDPELVTYREKRSEISRTNMQKFHDTRREASRAKALDTGEAEIKAYKIKGHAVLTNVLGYP</sequence>
<gene>
    <name evidence="2" type="ORF">EI97DRAFT_468686</name>
</gene>
<evidence type="ECO:0008006" key="4">
    <source>
        <dbReference type="Google" id="ProtNLM"/>
    </source>
</evidence>
<accession>A0A6A6JET6</accession>
<keyword evidence="1" id="KW-0732">Signal</keyword>
<evidence type="ECO:0000313" key="2">
    <source>
        <dbReference type="EMBL" id="KAF2274498.1"/>
    </source>
</evidence>
<organism evidence="2 3">
    <name type="scientific">Westerdykella ornata</name>
    <dbReference type="NCBI Taxonomy" id="318751"/>
    <lineage>
        <taxon>Eukaryota</taxon>
        <taxon>Fungi</taxon>
        <taxon>Dikarya</taxon>
        <taxon>Ascomycota</taxon>
        <taxon>Pezizomycotina</taxon>
        <taxon>Dothideomycetes</taxon>
        <taxon>Pleosporomycetidae</taxon>
        <taxon>Pleosporales</taxon>
        <taxon>Sporormiaceae</taxon>
        <taxon>Westerdykella</taxon>
    </lineage>
</organism>
<feature type="signal peptide" evidence="1">
    <location>
        <begin position="1"/>
        <end position="18"/>
    </location>
</feature>
<dbReference type="AlphaFoldDB" id="A0A6A6JET6"/>